<comment type="caution">
    <text evidence="1">The sequence shown here is derived from an EMBL/GenBank/DDBJ whole genome shotgun (WGS) entry which is preliminary data.</text>
</comment>
<evidence type="ECO:0000313" key="2">
    <source>
        <dbReference type="Proteomes" id="UP000321079"/>
    </source>
</evidence>
<sequence length="66" mass="7487">MDHYASDIALLIEYLELKSAIHIGPFTEGGEVDRHVARYGQSRKRVAKTVLSNAVELFMLKNKAQR</sequence>
<reference evidence="1 2" key="1">
    <citation type="submission" date="2019-07" db="EMBL/GenBank/DDBJ databases">
        <title>Whole genome shotgun sequence of Gluconobacter kanchanaburiensis NBRC 103587.</title>
        <authorList>
            <person name="Hosoyama A."/>
            <person name="Uohara A."/>
            <person name="Ohji S."/>
            <person name="Ichikawa N."/>
        </authorList>
    </citation>
    <scope>NUCLEOTIDE SEQUENCE [LARGE SCALE GENOMIC DNA]</scope>
    <source>
        <strain evidence="1 2">NBRC 103587</strain>
    </source>
</reference>
<organism evidence="1 2">
    <name type="scientific">Gluconobacter kanchanaburiensis NBRC 103587</name>
    <dbReference type="NCBI Taxonomy" id="1307948"/>
    <lineage>
        <taxon>Bacteria</taxon>
        <taxon>Pseudomonadati</taxon>
        <taxon>Pseudomonadota</taxon>
        <taxon>Alphaproteobacteria</taxon>
        <taxon>Acetobacterales</taxon>
        <taxon>Acetobacteraceae</taxon>
        <taxon>Gluconobacter</taxon>
    </lineage>
</organism>
<proteinExistence type="predicted"/>
<keyword evidence="2" id="KW-1185">Reference proteome</keyword>
<dbReference type="Proteomes" id="UP000321079">
    <property type="component" value="Unassembled WGS sequence"/>
</dbReference>
<dbReference type="EMBL" id="BJVA01000014">
    <property type="protein sequence ID" value="GEK96924.1"/>
    <property type="molecule type" value="Genomic_DNA"/>
</dbReference>
<name>A0A511B9D9_9PROT</name>
<dbReference type="AlphaFoldDB" id="A0A511B9D9"/>
<protein>
    <submittedName>
        <fullName evidence="1">Uncharacterized protein</fullName>
    </submittedName>
</protein>
<gene>
    <name evidence="1" type="ORF">GKA01_21210</name>
</gene>
<evidence type="ECO:0000313" key="1">
    <source>
        <dbReference type="EMBL" id="GEK96924.1"/>
    </source>
</evidence>
<accession>A0A511B9D9</accession>